<dbReference type="Gene3D" id="1.10.340.70">
    <property type="match status" value="1"/>
</dbReference>
<dbReference type="InterPro" id="IPR050951">
    <property type="entry name" value="Retrovirus_Pol_polyprotein"/>
</dbReference>
<dbReference type="EC" id="2.7.7.49" evidence="1"/>
<evidence type="ECO:0000313" key="4">
    <source>
        <dbReference type="EMBL" id="GBM33934.1"/>
    </source>
</evidence>
<dbReference type="Gene3D" id="3.30.420.10">
    <property type="entry name" value="Ribonuclease H-like superfamily/Ribonuclease H"/>
    <property type="match status" value="2"/>
</dbReference>
<organism evidence="4 5">
    <name type="scientific">Araneus ventricosus</name>
    <name type="common">Orbweaver spider</name>
    <name type="synonym">Epeira ventricosa</name>
    <dbReference type="NCBI Taxonomy" id="182803"/>
    <lineage>
        <taxon>Eukaryota</taxon>
        <taxon>Metazoa</taxon>
        <taxon>Ecdysozoa</taxon>
        <taxon>Arthropoda</taxon>
        <taxon>Chelicerata</taxon>
        <taxon>Arachnida</taxon>
        <taxon>Araneae</taxon>
        <taxon>Araneomorphae</taxon>
        <taxon>Entelegynae</taxon>
        <taxon>Araneoidea</taxon>
        <taxon>Araneidae</taxon>
        <taxon>Araneus</taxon>
    </lineage>
</organism>
<sequence>MRWWVCYISEWFVRAHNKILSRSILGVRRFREWQGKTSSSAAGAETSCPSLARNRNGRDLLVVPEALQNEIIRKVHKNCHFAVEKTEKVLYQKFYIPKERNKIENVIANCVESILHNKKHGKGEGFLNPIPKANISLHTYHIAFIGPLLSINKRYQHILTVVDGFTKFTWFYPVKFPSAKGEMDQLNECTVFYPVFSKFSHDDPTRWFKHISNVQCVINTSTSRSTKYTPFELMMGTKMKNKEDVKVNEVLREEYLNHLMQERDEMRNDAKQNILKIQEENKRQYNKERKNPTLYKLNDLVAIQMTQYGTGLKLRATFYCPYKITTVKPNDRYDTVKIGCHDGHNKTSTAADHMKFNCSYILSFDDDVSQSRTPDQRMVEICGNAIFRVSVSAHACERGALYVGDL</sequence>
<evidence type="ECO:0000313" key="5">
    <source>
        <dbReference type="Proteomes" id="UP000499080"/>
    </source>
</evidence>
<dbReference type="SUPFAM" id="SSF53098">
    <property type="entry name" value="Ribonuclease H-like"/>
    <property type="match status" value="1"/>
</dbReference>
<dbReference type="Pfam" id="PF17921">
    <property type="entry name" value="Integrase_H2C2"/>
    <property type="match status" value="1"/>
</dbReference>
<evidence type="ECO:0000259" key="3">
    <source>
        <dbReference type="Pfam" id="PF17921"/>
    </source>
</evidence>
<dbReference type="InterPro" id="IPR036397">
    <property type="entry name" value="RNaseH_sf"/>
</dbReference>
<gene>
    <name evidence="4" type="ORF">AVEN_79829_1</name>
</gene>
<keyword evidence="5" id="KW-1185">Reference proteome</keyword>
<evidence type="ECO:0000256" key="1">
    <source>
        <dbReference type="ARBA" id="ARBA00012493"/>
    </source>
</evidence>
<feature type="coiled-coil region" evidence="2">
    <location>
        <begin position="260"/>
        <end position="288"/>
    </location>
</feature>
<proteinExistence type="predicted"/>
<comment type="caution">
    <text evidence="4">The sequence shown here is derived from an EMBL/GenBank/DDBJ whole genome shotgun (WGS) entry which is preliminary data.</text>
</comment>
<dbReference type="AlphaFoldDB" id="A0A4Y2F1H4"/>
<dbReference type="InterPro" id="IPR041588">
    <property type="entry name" value="Integrase_H2C2"/>
</dbReference>
<dbReference type="Proteomes" id="UP000499080">
    <property type="component" value="Unassembled WGS sequence"/>
</dbReference>
<dbReference type="OrthoDB" id="6430266at2759"/>
<reference evidence="4 5" key="1">
    <citation type="journal article" date="2019" name="Sci. Rep.">
        <title>Orb-weaving spider Araneus ventricosus genome elucidates the spidroin gene catalogue.</title>
        <authorList>
            <person name="Kono N."/>
            <person name="Nakamura H."/>
            <person name="Ohtoshi R."/>
            <person name="Moran D.A.P."/>
            <person name="Shinohara A."/>
            <person name="Yoshida Y."/>
            <person name="Fujiwara M."/>
            <person name="Mori M."/>
            <person name="Tomita M."/>
            <person name="Arakawa K."/>
        </authorList>
    </citation>
    <scope>NUCLEOTIDE SEQUENCE [LARGE SCALE GENOMIC DNA]</scope>
</reference>
<name>A0A4Y2F1H4_ARAVE</name>
<dbReference type="InterPro" id="IPR012337">
    <property type="entry name" value="RNaseH-like_sf"/>
</dbReference>
<protein>
    <recommendedName>
        <fullName evidence="1">RNA-directed DNA polymerase</fullName>
        <ecNumber evidence="1">2.7.7.49</ecNumber>
    </recommendedName>
</protein>
<dbReference type="EMBL" id="BGPR01000746">
    <property type="protein sequence ID" value="GBM33934.1"/>
    <property type="molecule type" value="Genomic_DNA"/>
</dbReference>
<dbReference type="GO" id="GO:0003676">
    <property type="term" value="F:nucleic acid binding"/>
    <property type="evidence" value="ECO:0007669"/>
    <property type="project" value="InterPro"/>
</dbReference>
<keyword evidence="2" id="KW-0175">Coiled coil</keyword>
<evidence type="ECO:0000256" key="2">
    <source>
        <dbReference type="SAM" id="Coils"/>
    </source>
</evidence>
<accession>A0A4Y2F1H4</accession>
<dbReference type="GO" id="GO:0003964">
    <property type="term" value="F:RNA-directed DNA polymerase activity"/>
    <property type="evidence" value="ECO:0007669"/>
    <property type="project" value="UniProtKB-EC"/>
</dbReference>
<dbReference type="PANTHER" id="PTHR37984:SF15">
    <property type="entry name" value="INTEGRASE CATALYTIC DOMAIN-CONTAINING PROTEIN"/>
    <property type="match status" value="1"/>
</dbReference>
<dbReference type="PANTHER" id="PTHR37984">
    <property type="entry name" value="PROTEIN CBG26694"/>
    <property type="match status" value="1"/>
</dbReference>
<feature type="domain" description="Integrase zinc-binding" evidence="3">
    <location>
        <begin position="63"/>
        <end position="112"/>
    </location>
</feature>